<dbReference type="OrthoDB" id="5185819at2"/>
<dbReference type="NCBIfam" id="TIGR03083">
    <property type="entry name" value="maleylpyruvate isomerase family mycothiol-dependent enzyme"/>
    <property type="match status" value="1"/>
</dbReference>
<dbReference type="InterPro" id="IPR034660">
    <property type="entry name" value="DinB/YfiT-like"/>
</dbReference>
<dbReference type="EMBL" id="FOWW01000002">
    <property type="protein sequence ID" value="SFP53600.1"/>
    <property type="molecule type" value="Genomic_DNA"/>
</dbReference>
<accession>A0A1I5R5E9</accession>
<dbReference type="Pfam" id="PF11716">
    <property type="entry name" value="MDMPI_N"/>
    <property type="match status" value="1"/>
</dbReference>
<evidence type="ECO:0000256" key="1">
    <source>
        <dbReference type="SAM" id="MobiDB-lite"/>
    </source>
</evidence>
<dbReference type="GO" id="GO:0046872">
    <property type="term" value="F:metal ion binding"/>
    <property type="evidence" value="ECO:0007669"/>
    <property type="project" value="InterPro"/>
</dbReference>
<dbReference type="SUPFAM" id="SSF109854">
    <property type="entry name" value="DinB/YfiT-like putative metalloenzymes"/>
    <property type="match status" value="1"/>
</dbReference>
<protein>
    <submittedName>
        <fullName evidence="3">TIGR03086 family protein</fullName>
    </submittedName>
</protein>
<name>A0A1I5R5E9_9PSEU</name>
<dbReference type="Gene3D" id="1.20.120.450">
    <property type="entry name" value="dinb family like domain"/>
    <property type="match status" value="1"/>
</dbReference>
<feature type="region of interest" description="Disordered" evidence="1">
    <location>
        <begin position="185"/>
        <end position="211"/>
    </location>
</feature>
<dbReference type="InterPro" id="IPR017517">
    <property type="entry name" value="Maleyloyr_isom"/>
</dbReference>
<evidence type="ECO:0000313" key="3">
    <source>
        <dbReference type="EMBL" id="SFP53600.1"/>
    </source>
</evidence>
<keyword evidence="4" id="KW-1185">Reference proteome</keyword>
<evidence type="ECO:0000313" key="4">
    <source>
        <dbReference type="Proteomes" id="UP000198727"/>
    </source>
</evidence>
<feature type="domain" description="Mycothiol-dependent maleylpyruvate isomerase metal-binding" evidence="2">
    <location>
        <begin position="22"/>
        <end position="136"/>
    </location>
</feature>
<dbReference type="InterPro" id="IPR017520">
    <property type="entry name" value="CHP03086"/>
</dbReference>
<dbReference type="STRING" id="587909.SAMN05421810_102884"/>
<organism evidence="3 4">
    <name type="scientific">Amycolatopsis arida</name>
    <dbReference type="NCBI Taxonomy" id="587909"/>
    <lineage>
        <taxon>Bacteria</taxon>
        <taxon>Bacillati</taxon>
        <taxon>Actinomycetota</taxon>
        <taxon>Actinomycetes</taxon>
        <taxon>Pseudonocardiales</taxon>
        <taxon>Pseudonocardiaceae</taxon>
        <taxon>Amycolatopsis</taxon>
    </lineage>
</organism>
<proteinExistence type="predicted"/>
<reference evidence="4" key="1">
    <citation type="submission" date="2016-10" db="EMBL/GenBank/DDBJ databases">
        <authorList>
            <person name="Varghese N."/>
            <person name="Submissions S."/>
        </authorList>
    </citation>
    <scope>NUCLEOTIDE SEQUENCE [LARGE SCALE GENOMIC DNA]</scope>
    <source>
        <strain evidence="4">CGMCC 4.5579</strain>
    </source>
</reference>
<dbReference type="AlphaFoldDB" id="A0A1I5R5E9"/>
<gene>
    <name evidence="3" type="ORF">SAMN05421810_102884</name>
</gene>
<sequence length="211" mass="21824">MRTLPETLEAAVGPFTDVIEATAATAAVPADQLTNPTPCADYAVRDLLRHLLYWSPRMAAAVRGEPPLPAEGGEEGVELGADWAERLRERTADLVAALGRPGALAGTTTMGGGELPAVMIGGMALCELVLHGWDLAVAVGAGYRCPEPVAEELCAVLARMGDQGRAMGVFGPVVEVPASAPPLERALGLSGRDPEWRPAGVGDRSGPLAAR</sequence>
<dbReference type="InterPro" id="IPR024344">
    <property type="entry name" value="MDMPI_metal-binding"/>
</dbReference>
<dbReference type="RefSeq" id="WP_092529551.1">
    <property type="nucleotide sequence ID" value="NZ_FOWW01000002.1"/>
</dbReference>
<dbReference type="NCBIfam" id="TIGR03086">
    <property type="entry name" value="TIGR03086 family metal-binding protein"/>
    <property type="match status" value="1"/>
</dbReference>
<evidence type="ECO:0000259" key="2">
    <source>
        <dbReference type="Pfam" id="PF11716"/>
    </source>
</evidence>
<dbReference type="Proteomes" id="UP000198727">
    <property type="component" value="Unassembled WGS sequence"/>
</dbReference>